<sequence length="178" mass="19692">MLPVRSYSVRMKRRNREAAASFRKNTARRKVGTAVGAASTSTASHVLARRTVSAGSALPSEAKPAPSSPSTKSVSSEPGISTTKDLKFETVLEEDGEDNEVEENNEDHKDDDKVEDKKVDDKVEDKKVDDKKVEDKIEDGGGDKDEAVEKEEVVSPDKGHVKFEIPEEDKFEEIRYVI</sequence>
<protein>
    <submittedName>
        <fullName evidence="2">Uncharacterized protein</fullName>
    </submittedName>
</protein>
<keyword evidence="3" id="KW-1185">Reference proteome</keyword>
<feature type="region of interest" description="Disordered" evidence="1">
    <location>
        <begin position="1"/>
        <end position="160"/>
    </location>
</feature>
<evidence type="ECO:0000313" key="2">
    <source>
        <dbReference type="EMBL" id="KAG8186471.1"/>
    </source>
</evidence>
<dbReference type="AlphaFoldDB" id="A0AAV6UQA5"/>
<evidence type="ECO:0000256" key="1">
    <source>
        <dbReference type="SAM" id="MobiDB-lite"/>
    </source>
</evidence>
<feature type="compositionally biased region" description="Low complexity" evidence="1">
    <location>
        <begin position="32"/>
        <end position="44"/>
    </location>
</feature>
<evidence type="ECO:0000313" key="3">
    <source>
        <dbReference type="Proteomes" id="UP000827092"/>
    </source>
</evidence>
<name>A0AAV6UQA5_9ARAC</name>
<proteinExistence type="predicted"/>
<accession>A0AAV6UQA5</accession>
<gene>
    <name evidence="2" type="ORF">JTE90_009230</name>
</gene>
<feature type="compositionally biased region" description="Acidic residues" evidence="1">
    <location>
        <begin position="91"/>
        <end position="105"/>
    </location>
</feature>
<feature type="compositionally biased region" description="Low complexity" evidence="1">
    <location>
        <begin position="56"/>
        <end position="78"/>
    </location>
</feature>
<organism evidence="2 3">
    <name type="scientific">Oedothorax gibbosus</name>
    <dbReference type="NCBI Taxonomy" id="931172"/>
    <lineage>
        <taxon>Eukaryota</taxon>
        <taxon>Metazoa</taxon>
        <taxon>Ecdysozoa</taxon>
        <taxon>Arthropoda</taxon>
        <taxon>Chelicerata</taxon>
        <taxon>Arachnida</taxon>
        <taxon>Araneae</taxon>
        <taxon>Araneomorphae</taxon>
        <taxon>Entelegynae</taxon>
        <taxon>Araneoidea</taxon>
        <taxon>Linyphiidae</taxon>
        <taxon>Erigoninae</taxon>
        <taxon>Oedothorax</taxon>
    </lineage>
</organism>
<feature type="compositionally biased region" description="Basic and acidic residues" evidence="1">
    <location>
        <begin position="106"/>
        <end position="160"/>
    </location>
</feature>
<dbReference type="Proteomes" id="UP000827092">
    <property type="component" value="Unassembled WGS sequence"/>
</dbReference>
<dbReference type="EMBL" id="JAFNEN010000300">
    <property type="protein sequence ID" value="KAG8186471.1"/>
    <property type="molecule type" value="Genomic_DNA"/>
</dbReference>
<reference evidence="2 3" key="1">
    <citation type="journal article" date="2022" name="Nat. Ecol. Evol.">
        <title>A masculinizing supergene underlies an exaggerated male reproductive morph in a spider.</title>
        <authorList>
            <person name="Hendrickx F."/>
            <person name="De Corte Z."/>
            <person name="Sonet G."/>
            <person name="Van Belleghem S.M."/>
            <person name="Kostlbacher S."/>
            <person name="Vangestel C."/>
        </authorList>
    </citation>
    <scope>NUCLEOTIDE SEQUENCE [LARGE SCALE GENOMIC DNA]</scope>
    <source>
        <strain evidence="2">W744_W776</strain>
    </source>
</reference>
<comment type="caution">
    <text evidence="2">The sequence shown here is derived from an EMBL/GenBank/DDBJ whole genome shotgun (WGS) entry which is preliminary data.</text>
</comment>